<keyword evidence="5" id="KW-0998">Cell outer membrane</keyword>
<comment type="caution">
    <text evidence="6">The sequence shown here is derived from an EMBL/GenBank/DDBJ whole genome shotgun (WGS) entry which is preliminary data.</text>
</comment>
<keyword evidence="7" id="KW-1185">Reference proteome</keyword>
<dbReference type="AlphaFoldDB" id="A0A2G9C333"/>
<gene>
    <name evidence="6" type="ORF">CS062_22990</name>
</gene>
<evidence type="ECO:0000256" key="5">
    <source>
        <dbReference type="ARBA" id="ARBA00023237"/>
    </source>
</evidence>
<evidence type="ECO:0000256" key="4">
    <source>
        <dbReference type="ARBA" id="ARBA00023136"/>
    </source>
</evidence>
<evidence type="ECO:0000313" key="7">
    <source>
        <dbReference type="Proteomes" id="UP000231501"/>
    </source>
</evidence>
<dbReference type="InterPro" id="IPR010583">
    <property type="entry name" value="MipA"/>
</dbReference>
<dbReference type="PANTHER" id="PTHR38776">
    <property type="entry name" value="MLTA-INTERACTING PROTEIN-RELATED"/>
    <property type="match status" value="1"/>
</dbReference>
<accession>A0A2G9C333</accession>
<comment type="subcellular location">
    <subcellularLocation>
        <location evidence="1">Cell outer membrane</location>
    </subcellularLocation>
</comment>
<organism evidence="6 7">
    <name type="scientific">Roseateles chitinivorans</name>
    <dbReference type="NCBI Taxonomy" id="2917965"/>
    <lineage>
        <taxon>Bacteria</taxon>
        <taxon>Pseudomonadati</taxon>
        <taxon>Pseudomonadota</taxon>
        <taxon>Betaproteobacteria</taxon>
        <taxon>Burkholderiales</taxon>
        <taxon>Sphaerotilaceae</taxon>
        <taxon>Roseateles</taxon>
    </lineage>
</organism>
<protein>
    <submittedName>
        <fullName evidence="6">Structural protein MipA</fullName>
    </submittedName>
</protein>
<keyword evidence="4" id="KW-0472">Membrane</keyword>
<evidence type="ECO:0000256" key="3">
    <source>
        <dbReference type="ARBA" id="ARBA00022729"/>
    </source>
</evidence>
<dbReference type="PANTHER" id="PTHR38776:SF1">
    <property type="entry name" value="MLTA-INTERACTING PROTEIN-RELATED"/>
    <property type="match status" value="1"/>
</dbReference>
<reference evidence="6 7" key="1">
    <citation type="submission" date="2017-11" db="EMBL/GenBank/DDBJ databases">
        <title>Draft genome sequence of Mitsuaria sp. HWN-4.</title>
        <authorList>
            <person name="Gundlapally S.R."/>
        </authorList>
    </citation>
    <scope>NUCLEOTIDE SEQUENCE [LARGE SCALE GENOMIC DNA]</scope>
    <source>
        <strain evidence="6 7">HWN-4</strain>
    </source>
</reference>
<evidence type="ECO:0000313" key="6">
    <source>
        <dbReference type="EMBL" id="PIM50823.1"/>
    </source>
</evidence>
<dbReference type="Pfam" id="PF06629">
    <property type="entry name" value="MipA"/>
    <property type="match status" value="1"/>
</dbReference>
<keyword evidence="3" id="KW-0732">Signal</keyword>
<name>A0A2G9C333_9BURK</name>
<proteinExistence type="inferred from homology"/>
<dbReference type="Proteomes" id="UP000231501">
    <property type="component" value="Unassembled WGS sequence"/>
</dbReference>
<dbReference type="GO" id="GO:0009279">
    <property type="term" value="C:cell outer membrane"/>
    <property type="evidence" value="ECO:0007669"/>
    <property type="project" value="UniProtKB-SubCell"/>
</dbReference>
<sequence length="301" mass="31344">MPSLPALRVSVPHGRRSSSDRAAVFFSMIDMTTSMKFSPVATVVLLLPLSLAAQAQTTPASAAAPTSTVVVQGGLAVTTRYPGSDERLVSPLLGLEYAHASGFFASTQRGLGYAGSTGGLSYSAALGYRGKREEKETSRLGGGSGSKHLRGMGEVKGSATANLTLGYAVTDWLELQVATEQPITTRTNGALYSLGAAATVLSDGRNTVVLSVSASAADRKYMQTYHGVTAAQSARSGYAVFTPKAGAHMAEGGVSWQYKLSSDWSITGMVGAQRLLGDARKSPLTRRATAPIGAVYVSYSY</sequence>
<evidence type="ECO:0000256" key="2">
    <source>
        <dbReference type="ARBA" id="ARBA00005722"/>
    </source>
</evidence>
<dbReference type="EMBL" id="PEOG01000096">
    <property type="protein sequence ID" value="PIM50823.1"/>
    <property type="molecule type" value="Genomic_DNA"/>
</dbReference>
<comment type="similarity">
    <text evidence="2">Belongs to the MipA/OmpV family.</text>
</comment>
<evidence type="ECO:0000256" key="1">
    <source>
        <dbReference type="ARBA" id="ARBA00004442"/>
    </source>
</evidence>